<organism evidence="2">
    <name type="scientific">Ignavibacterium album</name>
    <dbReference type="NCBI Taxonomy" id="591197"/>
    <lineage>
        <taxon>Bacteria</taxon>
        <taxon>Pseudomonadati</taxon>
        <taxon>Ignavibacteriota</taxon>
        <taxon>Ignavibacteria</taxon>
        <taxon>Ignavibacteriales</taxon>
        <taxon>Ignavibacteriaceae</taxon>
        <taxon>Ignavibacterium</taxon>
    </lineage>
</organism>
<dbReference type="SUPFAM" id="SSF53335">
    <property type="entry name" value="S-adenosyl-L-methionine-dependent methyltransferases"/>
    <property type="match status" value="1"/>
</dbReference>
<evidence type="ECO:0000259" key="1">
    <source>
        <dbReference type="Pfam" id="PF08241"/>
    </source>
</evidence>
<dbReference type="Pfam" id="PF08241">
    <property type="entry name" value="Methyltransf_11"/>
    <property type="match status" value="1"/>
</dbReference>
<proteinExistence type="predicted"/>
<dbReference type="PANTHER" id="PTHR43861">
    <property type="entry name" value="TRANS-ACONITATE 2-METHYLTRANSFERASE-RELATED"/>
    <property type="match status" value="1"/>
</dbReference>
<dbReference type="GO" id="GO:0008757">
    <property type="term" value="F:S-adenosylmethionine-dependent methyltransferase activity"/>
    <property type="evidence" value="ECO:0007669"/>
    <property type="project" value="InterPro"/>
</dbReference>
<dbReference type="EMBL" id="DSVI01000007">
    <property type="protein sequence ID" value="HGT47607.1"/>
    <property type="molecule type" value="Genomic_DNA"/>
</dbReference>
<accession>A0A832G7H4</accession>
<dbReference type="GO" id="GO:0032259">
    <property type="term" value="P:methylation"/>
    <property type="evidence" value="ECO:0007669"/>
    <property type="project" value="UniProtKB-KW"/>
</dbReference>
<dbReference type="AlphaFoldDB" id="A0A832G7H4"/>
<name>A0A832G7H4_9BACT</name>
<dbReference type="Gene3D" id="3.40.50.150">
    <property type="entry name" value="Vaccinia Virus protein VP39"/>
    <property type="match status" value="1"/>
</dbReference>
<dbReference type="CDD" id="cd02440">
    <property type="entry name" value="AdoMet_MTases"/>
    <property type="match status" value="1"/>
</dbReference>
<dbReference type="InterPro" id="IPR029063">
    <property type="entry name" value="SAM-dependent_MTases_sf"/>
</dbReference>
<comment type="caution">
    <text evidence="2">The sequence shown here is derived from an EMBL/GenBank/DDBJ whole genome shotgun (WGS) entry which is preliminary data.</text>
</comment>
<dbReference type="InterPro" id="IPR013216">
    <property type="entry name" value="Methyltransf_11"/>
</dbReference>
<protein>
    <submittedName>
        <fullName evidence="2">Class I SAM-dependent methyltransferase</fullName>
    </submittedName>
</protein>
<evidence type="ECO:0000313" key="2">
    <source>
        <dbReference type="EMBL" id="HGT47607.1"/>
    </source>
</evidence>
<keyword evidence="2" id="KW-0489">Methyltransferase</keyword>
<gene>
    <name evidence="2" type="ORF">ENS56_06205</name>
</gene>
<reference evidence="2" key="1">
    <citation type="journal article" date="2020" name="mSystems">
        <title>Genome- and Community-Level Interaction Insights into Carbon Utilization and Element Cycling Functions of Hydrothermarchaeota in Hydrothermal Sediment.</title>
        <authorList>
            <person name="Zhou Z."/>
            <person name="Liu Y."/>
            <person name="Xu W."/>
            <person name="Pan J."/>
            <person name="Luo Z.H."/>
            <person name="Li M."/>
        </authorList>
    </citation>
    <scope>NUCLEOTIDE SEQUENCE [LARGE SCALE GENOMIC DNA]</scope>
    <source>
        <strain evidence="2">SpSt-500</strain>
    </source>
</reference>
<feature type="domain" description="Methyltransferase type 11" evidence="1">
    <location>
        <begin position="45"/>
        <end position="137"/>
    </location>
</feature>
<sequence>MRVDAQPLENDRLRGLELENYPWYHERHRIFPEIFEEGKYKYVIDISAGIGIVAKRVKELYGCKIIANDISEESLRSLRKLGLETTSFDLDNSNIQFPFKDESFDAVISLATLEHIIDIDHHMNEIRRILKKDGDLFLSVPNYSGIHFVIPFILKGKTFHDFTKGELQRYEFYAHVRYFTYLSLIDFVTQFGFEPVKTFLPLPKESTKFRKLKEKSPAKAFLVRNLIKLFYKLVSPRWAFHPVIQFRKTELGKRINCKPEKVLI</sequence>
<keyword evidence="2" id="KW-0808">Transferase</keyword>